<evidence type="ECO:0000313" key="3">
    <source>
        <dbReference type="Proteomes" id="UP000266841"/>
    </source>
</evidence>
<evidence type="ECO:0000313" key="2">
    <source>
        <dbReference type="EMBL" id="EJK69988.1"/>
    </source>
</evidence>
<proteinExistence type="predicted"/>
<dbReference type="EMBL" id="AGNL01009234">
    <property type="protein sequence ID" value="EJK69988.1"/>
    <property type="molecule type" value="Genomic_DNA"/>
</dbReference>
<dbReference type="OrthoDB" id="10264981at2759"/>
<sequence>MRHHRRLATALAMTSQLKRALSLCGGVSNKPRVVILSENTWRHAASRHSERMRNLLLPGLTKPDHPINAGAQRQRNQRRKRDGWTALDPVNPVYNFLIEYYGLKGAKGPRRLARWSPDPALLSRVDDSEHDGPEISPEVRSAALKASANLGGVLLEKAKLDDLGDTLHLRGGVPVPTGTTEDGELYGILYNPAVFYHGQFGTSIEEQQQRKEGNPHRDEQLRKTMAPFQWYQSILATTLRSDPVLHCYGLHEWAMQYHPDGADPPPSSKYQSTLPLRVSRQVINDTVERKGIRCTHVDALRFFAPAAGPLNYHGATLERTDQLRLEQKGCVHAHMDLLKIGLKLGSFVNPDLMCDIIETALEARRLDVEASPYDATGYGCDVVAIETSEGRRTYRDRQIALMDRAEPVRRRLLSAYDVFLSLAFGEEGRSGYDSNPVGMHREGDYAAPERFARAEPGGEPWRRNLIER</sequence>
<name>K0SUB0_THAOC</name>
<comment type="caution">
    <text evidence="2">The sequence shown here is derived from an EMBL/GenBank/DDBJ whole genome shotgun (WGS) entry which is preliminary data.</text>
</comment>
<dbReference type="AlphaFoldDB" id="K0SUB0"/>
<keyword evidence="3" id="KW-1185">Reference proteome</keyword>
<reference evidence="2 3" key="1">
    <citation type="journal article" date="2012" name="Genome Biol.">
        <title>Genome and low-iron response of an oceanic diatom adapted to chronic iron limitation.</title>
        <authorList>
            <person name="Lommer M."/>
            <person name="Specht M."/>
            <person name="Roy A.S."/>
            <person name="Kraemer L."/>
            <person name="Andreson R."/>
            <person name="Gutowska M.A."/>
            <person name="Wolf J."/>
            <person name="Bergner S.V."/>
            <person name="Schilhabel M.B."/>
            <person name="Klostermeier U.C."/>
            <person name="Beiko R.G."/>
            <person name="Rosenstiel P."/>
            <person name="Hippler M."/>
            <person name="Laroche J."/>
        </authorList>
    </citation>
    <scope>NUCLEOTIDE SEQUENCE [LARGE SCALE GENOMIC DNA]</scope>
    <source>
        <strain evidence="2 3">CCMP1005</strain>
    </source>
</reference>
<dbReference type="Proteomes" id="UP000266841">
    <property type="component" value="Unassembled WGS sequence"/>
</dbReference>
<evidence type="ECO:0000256" key="1">
    <source>
        <dbReference type="SAM" id="MobiDB-lite"/>
    </source>
</evidence>
<feature type="region of interest" description="Disordered" evidence="1">
    <location>
        <begin position="60"/>
        <end position="82"/>
    </location>
</feature>
<accession>K0SUB0</accession>
<protein>
    <submittedName>
        <fullName evidence="2">Uncharacterized protein</fullName>
    </submittedName>
</protein>
<organism evidence="2 3">
    <name type="scientific">Thalassiosira oceanica</name>
    <name type="common">Marine diatom</name>
    <dbReference type="NCBI Taxonomy" id="159749"/>
    <lineage>
        <taxon>Eukaryota</taxon>
        <taxon>Sar</taxon>
        <taxon>Stramenopiles</taxon>
        <taxon>Ochrophyta</taxon>
        <taxon>Bacillariophyta</taxon>
        <taxon>Coscinodiscophyceae</taxon>
        <taxon>Thalassiosirophycidae</taxon>
        <taxon>Thalassiosirales</taxon>
        <taxon>Thalassiosiraceae</taxon>
        <taxon>Thalassiosira</taxon>
    </lineage>
</organism>
<gene>
    <name evidence="2" type="ORF">THAOC_08694</name>
</gene>
<dbReference type="eggNOG" id="ENOG502S13W">
    <property type="taxonomic scope" value="Eukaryota"/>
</dbReference>